<dbReference type="Pfam" id="PF00264">
    <property type="entry name" value="Tyrosinase"/>
    <property type="match status" value="1"/>
</dbReference>
<evidence type="ECO:0000256" key="2">
    <source>
        <dbReference type="ARBA" id="ARBA00023008"/>
    </source>
</evidence>
<dbReference type="AlphaFoldDB" id="A0AAV9V828"/>
<dbReference type="PANTHER" id="PTHR11474:SF126">
    <property type="entry name" value="TYROSINASE-LIKE PROTEIN TYR-1-RELATED"/>
    <property type="match status" value="1"/>
</dbReference>
<dbReference type="SUPFAM" id="SSF48056">
    <property type="entry name" value="Di-copper centre-containing domain"/>
    <property type="match status" value="1"/>
</dbReference>
<dbReference type="Gene3D" id="1.10.1280.10">
    <property type="entry name" value="Di-copper center containing domain from catechol oxidase"/>
    <property type="match status" value="1"/>
</dbReference>
<keyword evidence="2" id="KW-0186">Copper</keyword>
<dbReference type="PRINTS" id="PR00092">
    <property type="entry name" value="TYROSINASE"/>
</dbReference>
<keyword evidence="1" id="KW-0479">Metal-binding</keyword>
<evidence type="ECO:0000259" key="4">
    <source>
        <dbReference type="PROSITE" id="PS00497"/>
    </source>
</evidence>
<dbReference type="GO" id="GO:0016491">
    <property type="term" value="F:oxidoreductase activity"/>
    <property type="evidence" value="ECO:0007669"/>
    <property type="project" value="InterPro"/>
</dbReference>
<feature type="domain" description="Tyrosinase copper-binding" evidence="4">
    <location>
        <begin position="102"/>
        <end position="119"/>
    </location>
</feature>
<protein>
    <recommendedName>
        <fullName evidence="4 5">Tyrosinase copper-binding domain-containing protein</fullName>
    </recommendedName>
</protein>
<dbReference type="InterPro" id="IPR050316">
    <property type="entry name" value="Tyrosinase/Hemocyanin"/>
</dbReference>
<name>A0AAV9V828_9PEZI</name>
<proteinExistence type="predicted"/>
<dbReference type="Proteomes" id="UP001375240">
    <property type="component" value="Unassembled WGS sequence"/>
</dbReference>
<feature type="signal peptide" evidence="3">
    <location>
        <begin position="1"/>
        <end position="28"/>
    </location>
</feature>
<evidence type="ECO:0000256" key="1">
    <source>
        <dbReference type="ARBA" id="ARBA00022723"/>
    </source>
</evidence>
<dbReference type="PANTHER" id="PTHR11474">
    <property type="entry name" value="TYROSINASE FAMILY MEMBER"/>
    <property type="match status" value="1"/>
</dbReference>
<evidence type="ECO:0000256" key="3">
    <source>
        <dbReference type="SAM" id="SignalP"/>
    </source>
</evidence>
<sequence>MAILSVAGRRIASLACLILFLCTASVLSHGGGSSGDKFRCRGKKWIRREWRTLSSAEQDKFTAAINCVLCKPAITPRSVCPGCRNRYDDLVYTHQQQTFNIHYVGKFLPWHRYFTWTLEKMMREECGFTSTFPYWAWERDCDASLPEQQKIDKFLASPIWDGTHGFGANGDFIPTPPGQEGMAPPGRMGGGCTPNGKFKNMKINIGPAAATAYNPRCLSRDNAPHFACWYLSKNSTAHTMQAQNFEEFDDVVEGGPGFGISGIHGGGHYGIGGTFGIMGDLYLSPGDPSFWVHHSNLDRVWHSWQKCNWNARKLDMGGPTLLMDKTSPPTQLTEPITMGQYAEKVNPNGGITVKDVMDISDLCYDYDYYYSCPSADNVAPFSY</sequence>
<dbReference type="InterPro" id="IPR008922">
    <property type="entry name" value="Di-copper_centre_dom_sf"/>
</dbReference>
<feature type="chain" id="PRO_5043743230" description="Tyrosinase copper-binding domain-containing protein" evidence="3">
    <location>
        <begin position="29"/>
        <end position="383"/>
    </location>
</feature>
<comment type="caution">
    <text evidence="6">The sequence shown here is derived from an EMBL/GenBank/DDBJ whole genome shotgun (WGS) entry which is preliminary data.</text>
</comment>
<dbReference type="PROSITE" id="PS00497">
    <property type="entry name" value="TYROSINASE_1"/>
    <property type="match status" value="1"/>
</dbReference>
<gene>
    <name evidence="6" type="ORF">TWF696_004678</name>
</gene>
<dbReference type="GO" id="GO:0046872">
    <property type="term" value="F:metal ion binding"/>
    <property type="evidence" value="ECO:0007669"/>
    <property type="project" value="UniProtKB-KW"/>
</dbReference>
<evidence type="ECO:0000313" key="7">
    <source>
        <dbReference type="Proteomes" id="UP001375240"/>
    </source>
</evidence>
<organism evidence="6 7">
    <name type="scientific">Orbilia brochopaga</name>
    <dbReference type="NCBI Taxonomy" id="3140254"/>
    <lineage>
        <taxon>Eukaryota</taxon>
        <taxon>Fungi</taxon>
        <taxon>Dikarya</taxon>
        <taxon>Ascomycota</taxon>
        <taxon>Pezizomycotina</taxon>
        <taxon>Orbiliomycetes</taxon>
        <taxon>Orbiliales</taxon>
        <taxon>Orbiliaceae</taxon>
        <taxon>Orbilia</taxon>
    </lineage>
</organism>
<reference evidence="6 7" key="1">
    <citation type="submission" date="2019-10" db="EMBL/GenBank/DDBJ databases">
        <authorList>
            <person name="Palmer J.M."/>
        </authorList>
    </citation>
    <scope>NUCLEOTIDE SEQUENCE [LARGE SCALE GENOMIC DNA]</scope>
    <source>
        <strain evidence="6 7">TWF696</strain>
    </source>
</reference>
<dbReference type="PROSITE" id="PS00498">
    <property type="entry name" value="TYROSINASE_2"/>
    <property type="match status" value="1"/>
</dbReference>
<keyword evidence="3" id="KW-0732">Signal</keyword>
<dbReference type="EMBL" id="JAVHNQ010000002">
    <property type="protein sequence ID" value="KAK6355579.1"/>
    <property type="molecule type" value="Genomic_DNA"/>
</dbReference>
<evidence type="ECO:0000259" key="5">
    <source>
        <dbReference type="PROSITE" id="PS00498"/>
    </source>
</evidence>
<feature type="domain" description="Tyrosinase copper-binding" evidence="5">
    <location>
        <begin position="287"/>
        <end position="298"/>
    </location>
</feature>
<evidence type="ECO:0000313" key="6">
    <source>
        <dbReference type="EMBL" id="KAK6355579.1"/>
    </source>
</evidence>
<accession>A0AAV9V828</accession>
<dbReference type="InterPro" id="IPR002227">
    <property type="entry name" value="Tyrosinase_Cu-bd"/>
</dbReference>
<keyword evidence="7" id="KW-1185">Reference proteome</keyword>